<evidence type="ECO:0000313" key="1">
    <source>
        <dbReference type="EnsemblPlants" id="OGLUM01G28740.1"/>
    </source>
</evidence>
<keyword evidence="2" id="KW-1185">Reference proteome</keyword>
<dbReference type="Gramene" id="OGLUM01G28740.1">
    <property type="protein sequence ID" value="OGLUM01G28740.1"/>
    <property type="gene ID" value="OGLUM01G28740"/>
</dbReference>
<name>A0A0D9YCJ3_9ORYZ</name>
<dbReference type="Proteomes" id="UP000026961">
    <property type="component" value="Chromosome 1"/>
</dbReference>
<dbReference type="HOGENOM" id="CLU_2964609_0_0_1"/>
<evidence type="ECO:0000313" key="2">
    <source>
        <dbReference type="Proteomes" id="UP000026961"/>
    </source>
</evidence>
<reference evidence="1" key="1">
    <citation type="submission" date="2013-08" db="EMBL/GenBank/DDBJ databases">
        <title>Oryza genome evolution.</title>
        <authorList>
            <person name="Wing R.A."/>
            <person name="Panaud O."/>
            <person name="Oliveira A.C."/>
        </authorList>
    </citation>
    <scope>NUCLEOTIDE SEQUENCE</scope>
</reference>
<accession>A0A0D9YCJ3</accession>
<protein>
    <submittedName>
        <fullName evidence="1">Uncharacterized protein</fullName>
    </submittedName>
</protein>
<dbReference type="AlphaFoldDB" id="A0A0D9YCJ3"/>
<dbReference type="EnsemblPlants" id="OGLUM01G28740.1">
    <property type="protein sequence ID" value="OGLUM01G28740.1"/>
    <property type="gene ID" value="OGLUM01G28740"/>
</dbReference>
<reference evidence="1" key="3">
    <citation type="submission" date="2018-05" db="EMBL/GenBank/DDBJ databases">
        <title>OgluRS3 (Oryza glumaepatula Reference Sequence Version 3).</title>
        <authorList>
            <person name="Zhang J."/>
            <person name="Kudrna D."/>
            <person name="Lee S."/>
            <person name="Talag J."/>
            <person name="Welchert J."/>
            <person name="Wing R.A."/>
        </authorList>
    </citation>
    <scope>NUCLEOTIDE SEQUENCE [LARGE SCALE GENOMIC DNA]</scope>
</reference>
<dbReference type="STRING" id="40148.A0A0D9YCJ3"/>
<sequence>MSGGGDGAEVEALFHVAQDKVLLKLQANSQWSMPVAAAGPSLDPTAAVDPLDRDLVRRI</sequence>
<reference evidence="1" key="2">
    <citation type="submission" date="2015-04" db="UniProtKB">
        <authorList>
            <consortium name="EnsemblPlants"/>
        </authorList>
    </citation>
    <scope>IDENTIFICATION</scope>
</reference>
<proteinExistence type="predicted"/>
<organism evidence="1">
    <name type="scientific">Oryza glumipatula</name>
    <dbReference type="NCBI Taxonomy" id="40148"/>
    <lineage>
        <taxon>Eukaryota</taxon>
        <taxon>Viridiplantae</taxon>
        <taxon>Streptophyta</taxon>
        <taxon>Embryophyta</taxon>
        <taxon>Tracheophyta</taxon>
        <taxon>Spermatophyta</taxon>
        <taxon>Magnoliopsida</taxon>
        <taxon>Liliopsida</taxon>
        <taxon>Poales</taxon>
        <taxon>Poaceae</taxon>
        <taxon>BOP clade</taxon>
        <taxon>Oryzoideae</taxon>
        <taxon>Oryzeae</taxon>
        <taxon>Oryzinae</taxon>
        <taxon>Oryza</taxon>
    </lineage>
</organism>